<organism evidence="2 3">
    <name type="scientific">Paramecium octaurelia</name>
    <dbReference type="NCBI Taxonomy" id="43137"/>
    <lineage>
        <taxon>Eukaryota</taxon>
        <taxon>Sar</taxon>
        <taxon>Alveolata</taxon>
        <taxon>Ciliophora</taxon>
        <taxon>Intramacronucleata</taxon>
        <taxon>Oligohymenophorea</taxon>
        <taxon>Peniculida</taxon>
        <taxon>Parameciidae</taxon>
        <taxon>Paramecium</taxon>
    </lineage>
</organism>
<evidence type="ECO:0000313" key="3">
    <source>
        <dbReference type="Proteomes" id="UP000683925"/>
    </source>
</evidence>
<dbReference type="Proteomes" id="UP000683925">
    <property type="component" value="Unassembled WGS sequence"/>
</dbReference>
<evidence type="ECO:0000313" key="2">
    <source>
        <dbReference type="EMBL" id="CAD8206454.1"/>
    </source>
</evidence>
<gene>
    <name evidence="2" type="ORF">POCTA_138.1.T1380039</name>
</gene>
<dbReference type="EMBL" id="CAJJDP010000139">
    <property type="protein sequence ID" value="CAD8206454.1"/>
    <property type="molecule type" value="Genomic_DNA"/>
</dbReference>
<protein>
    <submittedName>
        <fullName evidence="2">Uncharacterized protein</fullName>
    </submittedName>
</protein>
<reference evidence="2" key="1">
    <citation type="submission" date="2021-01" db="EMBL/GenBank/DDBJ databases">
        <authorList>
            <consortium name="Genoscope - CEA"/>
            <person name="William W."/>
        </authorList>
    </citation>
    <scope>NUCLEOTIDE SEQUENCE</scope>
</reference>
<keyword evidence="3" id="KW-1185">Reference proteome</keyword>
<evidence type="ECO:0000256" key="1">
    <source>
        <dbReference type="SAM" id="Coils"/>
    </source>
</evidence>
<name>A0A8S1Y3T0_PAROT</name>
<accession>A0A8S1Y3T0</accession>
<dbReference type="OrthoDB" id="306655at2759"/>
<keyword evidence="1" id="KW-0175">Coiled coil</keyword>
<sequence>MQFNRNSKEDYLNVYANKLLAKASNIHMKPTEFKAPARRKSMIDSYVHSLNNDTDQWTDRIKKSIIEKNRSCSNLQDYQDEFNGSLQQLQSSQFTMMNQNSKLIMLKIEKKLKNFKFAKENNHNSCTSTVAKMKCFCLDNQCFDFYRCTDLLLLKYLIYVLLQEINSNNENSSSFQDQILPSQKSEIKDTIAAMQNTIDVLKNQKLFDKNNGNPIEDLNRQIKKIQNVIGSQQIPSSNYDVFTTPQSNIKQREFVFQSSSATQKREQYQNSPSISSQKIIQFQIDELQMKNEAITKLTSKNNDLELELKMVNNQLTEALMNLSISQKSLQNKDQELKDLIRKTEKLLETTSVAVKEKDQLQDYYKSVRNDHEQLKTKFDDLQKSNQSILNECTILKKSLNDSVESSQQKIKNEEQKLQQDLIQKNKQIRQLSEDGKILGQYLKDISSKIQQVPSDQIPQLLQILQRELQQKESFINSKLNNMHLAQIDLAKSNNANNKDKKSRKFMSSHNQLIDQLQSFQVHSDMIAMMMVQSEVIEKFLN</sequence>
<dbReference type="OMA" id="QMKNEAI"/>
<comment type="caution">
    <text evidence="2">The sequence shown here is derived from an EMBL/GenBank/DDBJ whole genome shotgun (WGS) entry which is preliminary data.</text>
</comment>
<feature type="coiled-coil region" evidence="1">
    <location>
        <begin position="287"/>
        <end position="434"/>
    </location>
</feature>
<dbReference type="AlphaFoldDB" id="A0A8S1Y3T0"/>
<proteinExistence type="predicted"/>